<organism evidence="3">
    <name type="scientific">Gordonia amarae</name>
    <dbReference type="NCBI Taxonomy" id="36821"/>
    <lineage>
        <taxon>Bacteria</taxon>
        <taxon>Bacillati</taxon>
        <taxon>Actinomycetota</taxon>
        <taxon>Actinomycetes</taxon>
        <taxon>Mycobacteriales</taxon>
        <taxon>Gordoniaceae</taxon>
        <taxon>Gordonia</taxon>
    </lineage>
</organism>
<dbReference type="Pfam" id="PF01368">
    <property type="entry name" value="DHH"/>
    <property type="match status" value="1"/>
</dbReference>
<dbReference type="AlphaFoldDB" id="A0A857KIP9"/>
<dbReference type="InterPro" id="IPR001667">
    <property type="entry name" value="DDH_dom"/>
</dbReference>
<feature type="domain" description="DDH" evidence="1">
    <location>
        <begin position="19"/>
        <end position="159"/>
    </location>
</feature>
<dbReference type="GO" id="GO:0003676">
    <property type="term" value="F:nucleic acid binding"/>
    <property type="evidence" value="ECO:0007669"/>
    <property type="project" value="InterPro"/>
</dbReference>
<dbReference type="InterPro" id="IPR038763">
    <property type="entry name" value="DHH_sf"/>
</dbReference>
<gene>
    <name evidence="3" type="ORF">GII30_09995</name>
</gene>
<dbReference type="Gene3D" id="3.10.310.30">
    <property type="match status" value="1"/>
</dbReference>
<dbReference type="InterPro" id="IPR051319">
    <property type="entry name" value="Oligoribo/pAp-PDE_c-di-AMP_PDE"/>
</dbReference>
<feature type="domain" description="DHHA1" evidence="2">
    <location>
        <begin position="242"/>
        <end position="315"/>
    </location>
</feature>
<evidence type="ECO:0000259" key="1">
    <source>
        <dbReference type="Pfam" id="PF01368"/>
    </source>
</evidence>
<reference evidence="3" key="1">
    <citation type="journal article" date="2021" name="Nat. Microbiol.">
        <title>Cocultivation of an ultrasmall environmental parasitic bacterium with lytic ability against bacteria associated with wastewater foams.</title>
        <authorList>
            <person name="Batinovic S."/>
            <person name="Rose J.J.A."/>
            <person name="Ratcliffe J."/>
            <person name="Seviour R.J."/>
            <person name="Petrovski S."/>
        </authorList>
    </citation>
    <scope>NUCLEOTIDE SEQUENCE</scope>
    <source>
        <strain evidence="3">CON44</strain>
    </source>
</reference>
<sequence length="318" mass="32950">MKSATPQDIAQVLGDATAVTILCHVRPDPDTIGSGLALALGLSRRGVDVEVSFPGAETLPRSLTALAGADLVVPAGEVVGHPVVVSVDAATLGRLGDLGAVFERADHNIVIDHHVSNTGFGEYNLIDPAADCTSILILEILDALGTDIDSDIATCVYAGLITDTGSFKWARPESLRIGARLLDAGVDGAAWSRALLDSHPVAWLSLVSRVLGGARFDAAACGGHGVIYAVVSLDMLGPVGWADIESIIDVLRVAEEAEVAAVFKETAPSKWAVSLRAKDKIDLVPLAGAHGGGGHRRAAGYSDSGTAQDVIDRFLRSL</sequence>
<dbReference type="PANTHER" id="PTHR47618">
    <property type="entry name" value="BIFUNCTIONAL OLIGORIBONUCLEASE AND PAP PHOSPHATASE NRNA"/>
    <property type="match status" value="1"/>
</dbReference>
<name>A0A857KIP9_9ACTN</name>
<evidence type="ECO:0000313" key="3">
    <source>
        <dbReference type="EMBL" id="QHN39450.1"/>
    </source>
</evidence>
<dbReference type="RefSeq" id="WP_005180908.1">
    <property type="nucleotide sequence ID" value="NZ_CP045804.1"/>
</dbReference>
<dbReference type="InterPro" id="IPR003156">
    <property type="entry name" value="DHHA1_dom"/>
</dbReference>
<proteinExistence type="predicted"/>
<accession>A0A857KIP9</accession>
<protein>
    <submittedName>
        <fullName evidence="3">Bifunctional oligoribonuclease/PAP phosphatase NrnA</fullName>
    </submittedName>
</protein>
<dbReference type="Gene3D" id="3.90.1640.10">
    <property type="entry name" value="inorganic pyrophosphatase (n-terminal core)"/>
    <property type="match status" value="1"/>
</dbReference>
<evidence type="ECO:0000259" key="2">
    <source>
        <dbReference type="Pfam" id="PF02272"/>
    </source>
</evidence>
<dbReference type="EMBL" id="CP045810">
    <property type="protein sequence ID" value="QHN39450.1"/>
    <property type="molecule type" value="Genomic_DNA"/>
</dbReference>
<dbReference type="PANTHER" id="PTHR47618:SF1">
    <property type="entry name" value="BIFUNCTIONAL OLIGORIBONUCLEASE AND PAP PHOSPHATASE NRNA"/>
    <property type="match status" value="1"/>
</dbReference>
<dbReference type="Pfam" id="PF02272">
    <property type="entry name" value="DHHA1"/>
    <property type="match status" value="1"/>
</dbReference>
<dbReference type="SUPFAM" id="SSF64182">
    <property type="entry name" value="DHH phosphoesterases"/>
    <property type="match status" value="1"/>
</dbReference>